<dbReference type="SUPFAM" id="SSF47384">
    <property type="entry name" value="Homodimeric domain of signal transducing histidine kinase"/>
    <property type="match status" value="1"/>
</dbReference>
<keyword evidence="5" id="KW-0597">Phosphoprotein</keyword>
<dbReference type="FunFam" id="3.30.565.10:FF:000006">
    <property type="entry name" value="Sensor histidine kinase WalK"/>
    <property type="match status" value="1"/>
</dbReference>
<dbReference type="Gene3D" id="1.10.287.130">
    <property type="match status" value="1"/>
</dbReference>
<evidence type="ECO:0000313" key="15">
    <source>
        <dbReference type="EMBL" id="PRY58017.1"/>
    </source>
</evidence>
<proteinExistence type="predicted"/>
<dbReference type="InterPro" id="IPR003661">
    <property type="entry name" value="HisK_dim/P_dom"/>
</dbReference>
<keyword evidence="16" id="KW-1185">Reference proteome</keyword>
<dbReference type="Pfam" id="PF02518">
    <property type="entry name" value="HATPase_c"/>
    <property type="match status" value="1"/>
</dbReference>
<dbReference type="SMART" id="SM00388">
    <property type="entry name" value="HisKA"/>
    <property type="match status" value="1"/>
</dbReference>
<dbReference type="PANTHER" id="PTHR45453:SF1">
    <property type="entry name" value="PHOSPHATE REGULON SENSOR PROTEIN PHOR"/>
    <property type="match status" value="1"/>
</dbReference>
<evidence type="ECO:0000256" key="9">
    <source>
        <dbReference type="ARBA" id="ARBA00022840"/>
    </source>
</evidence>
<evidence type="ECO:0000256" key="12">
    <source>
        <dbReference type="ARBA" id="ARBA00039401"/>
    </source>
</evidence>
<keyword evidence="10" id="KW-0902">Two-component regulatory system</keyword>
<dbReference type="InterPro" id="IPR004358">
    <property type="entry name" value="Sig_transdc_His_kin-like_C"/>
</dbReference>
<keyword evidence="4" id="KW-1003">Cell membrane</keyword>
<dbReference type="InterPro" id="IPR050351">
    <property type="entry name" value="BphY/WalK/GraS-like"/>
</dbReference>
<dbReference type="EMBL" id="PVTI01000014">
    <property type="protein sequence ID" value="PRY58017.1"/>
    <property type="molecule type" value="Genomic_DNA"/>
</dbReference>
<evidence type="ECO:0000256" key="6">
    <source>
        <dbReference type="ARBA" id="ARBA00022679"/>
    </source>
</evidence>
<protein>
    <recommendedName>
        <fullName evidence="12">Sensor-like histidine kinase SenX3</fullName>
        <ecNumber evidence="3">2.7.13.3</ecNumber>
    </recommendedName>
</protein>
<evidence type="ECO:0000256" key="8">
    <source>
        <dbReference type="ARBA" id="ARBA00022777"/>
    </source>
</evidence>
<sequence>MIVGGGLGLVIGAVAVAASRLSERTFRTVPPSPEPPALPAGVGDVLAVLKSIAIVLDPSDAVVNNSASAVSYGLVRHGELVHTELRQLARQVRRDGEIREVDLELSRGFGTTTNTLMKARVAPLGARHILVLAEDHTAARRVEEVRRDFVANVSHELKTPVGGIALLAEAVLDARDDPEAVSRFAGRIQVESTRLTRLVKEIVDLSRLQVADTLHEPELVEIPGVIAEAVDRVGVAAGARDISLETSADPRASVFGDAELLVTAVANLVSNAVNYSEAGTRVAVAARRVGDTVEITVSDQGQGIPVPEQSRIFERFYRVDAARSRATGGTGLGLAIVKHVCATHGGDVSVWSEEGHGSTFTMRLPAASDRGAADSDRQDAADPDDRPQERQSDRHTVGTAQGEQHG</sequence>
<dbReference type="Pfam" id="PF00512">
    <property type="entry name" value="HisKA"/>
    <property type="match status" value="1"/>
</dbReference>
<keyword evidence="9" id="KW-0067">ATP-binding</keyword>
<evidence type="ECO:0000259" key="14">
    <source>
        <dbReference type="PROSITE" id="PS50109"/>
    </source>
</evidence>
<dbReference type="Proteomes" id="UP000237822">
    <property type="component" value="Unassembled WGS sequence"/>
</dbReference>
<dbReference type="GO" id="GO:0004721">
    <property type="term" value="F:phosphoprotein phosphatase activity"/>
    <property type="evidence" value="ECO:0007669"/>
    <property type="project" value="TreeGrafter"/>
</dbReference>
<name>A0A2T0UJK5_9MICO</name>
<evidence type="ECO:0000256" key="5">
    <source>
        <dbReference type="ARBA" id="ARBA00022553"/>
    </source>
</evidence>
<keyword evidence="6" id="KW-0808">Transferase</keyword>
<dbReference type="PRINTS" id="PR00344">
    <property type="entry name" value="BCTRLSENSOR"/>
</dbReference>
<organism evidence="15 16">
    <name type="scientific">Knoellia remsis</name>
    <dbReference type="NCBI Taxonomy" id="407159"/>
    <lineage>
        <taxon>Bacteria</taxon>
        <taxon>Bacillati</taxon>
        <taxon>Actinomycetota</taxon>
        <taxon>Actinomycetes</taxon>
        <taxon>Micrococcales</taxon>
        <taxon>Intrasporangiaceae</taxon>
        <taxon>Knoellia</taxon>
    </lineage>
</organism>
<dbReference type="SMART" id="SM00387">
    <property type="entry name" value="HATPase_c"/>
    <property type="match status" value="1"/>
</dbReference>
<evidence type="ECO:0000313" key="16">
    <source>
        <dbReference type="Proteomes" id="UP000237822"/>
    </source>
</evidence>
<accession>A0A2T0UJK5</accession>
<dbReference type="InterPro" id="IPR036890">
    <property type="entry name" value="HATPase_C_sf"/>
</dbReference>
<dbReference type="GO" id="GO:0005524">
    <property type="term" value="F:ATP binding"/>
    <property type="evidence" value="ECO:0007669"/>
    <property type="project" value="UniProtKB-KW"/>
</dbReference>
<evidence type="ECO:0000256" key="3">
    <source>
        <dbReference type="ARBA" id="ARBA00012438"/>
    </source>
</evidence>
<dbReference type="SUPFAM" id="SSF55874">
    <property type="entry name" value="ATPase domain of HSP90 chaperone/DNA topoisomerase II/histidine kinase"/>
    <property type="match status" value="1"/>
</dbReference>
<evidence type="ECO:0000256" key="13">
    <source>
        <dbReference type="SAM" id="MobiDB-lite"/>
    </source>
</evidence>
<dbReference type="EC" id="2.7.13.3" evidence="3"/>
<dbReference type="CDD" id="cd00082">
    <property type="entry name" value="HisKA"/>
    <property type="match status" value="1"/>
</dbReference>
<evidence type="ECO:0000256" key="2">
    <source>
        <dbReference type="ARBA" id="ARBA00004236"/>
    </source>
</evidence>
<keyword evidence="8 15" id="KW-0418">Kinase</keyword>
<evidence type="ECO:0000256" key="11">
    <source>
        <dbReference type="ARBA" id="ARBA00023136"/>
    </source>
</evidence>
<comment type="catalytic activity">
    <reaction evidence="1">
        <text>ATP + protein L-histidine = ADP + protein N-phospho-L-histidine.</text>
        <dbReference type="EC" id="2.7.13.3"/>
    </reaction>
</comment>
<dbReference type="PANTHER" id="PTHR45453">
    <property type="entry name" value="PHOSPHATE REGULON SENSOR PROTEIN PHOR"/>
    <property type="match status" value="1"/>
</dbReference>
<dbReference type="InterPro" id="IPR036097">
    <property type="entry name" value="HisK_dim/P_sf"/>
</dbReference>
<dbReference type="GO" id="GO:0016036">
    <property type="term" value="P:cellular response to phosphate starvation"/>
    <property type="evidence" value="ECO:0007669"/>
    <property type="project" value="TreeGrafter"/>
</dbReference>
<evidence type="ECO:0000256" key="7">
    <source>
        <dbReference type="ARBA" id="ARBA00022741"/>
    </source>
</evidence>
<dbReference type="GO" id="GO:0000155">
    <property type="term" value="F:phosphorelay sensor kinase activity"/>
    <property type="evidence" value="ECO:0007669"/>
    <property type="project" value="InterPro"/>
</dbReference>
<gene>
    <name evidence="15" type="ORF">BCF74_11448</name>
</gene>
<feature type="region of interest" description="Disordered" evidence="13">
    <location>
        <begin position="365"/>
        <end position="406"/>
    </location>
</feature>
<dbReference type="Gene3D" id="3.30.565.10">
    <property type="entry name" value="Histidine kinase-like ATPase, C-terminal domain"/>
    <property type="match status" value="1"/>
</dbReference>
<comment type="subcellular location">
    <subcellularLocation>
        <location evidence="2">Cell membrane</location>
    </subcellularLocation>
</comment>
<dbReference type="GO" id="GO:0005886">
    <property type="term" value="C:plasma membrane"/>
    <property type="evidence" value="ECO:0007669"/>
    <property type="project" value="UniProtKB-SubCell"/>
</dbReference>
<dbReference type="FunFam" id="1.10.287.130:FF:000008">
    <property type="entry name" value="Two-component sensor histidine kinase"/>
    <property type="match status" value="1"/>
</dbReference>
<keyword evidence="7" id="KW-0547">Nucleotide-binding</keyword>
<evidence type="ECO:0000256" key="1">
    <source>
        <dbReference type="ARBA" id="ARBA00000085"/>
    </source>
</evidence>
<dbReference type="CDD" id="cd00075">
    <property type="entry name" value="HATPase"/>
    <property type="match status" value="1"/>
</dbReference>
<dbReference type="InterPro" id="IPR003594">
    <property type="entry name" value="HATPase_dom"/>
</dbReference>
<evidence type="ECO:0000256" key="4">
    <source>
        <dbReference type="ARBA" id="ARBA00022475"/>
    </source>
</evidence>
<comment type="caution">
    <text evidence="15">The sequence shown here is derived from an EMBL/GenBank/DDBJ whole genome shotgun (WGS) entry which is preliminary data.</text>
</comment>
<dbReference type="InterPro" id="IPR005467">
    <property type="entry name" value="His_kinase_dom"/>
</dbReference>
<keyword evidence="11" id="KW-0472">Membrane</keyword>
<dbReference type="AlphaFoldDB" id="A0A2T0UJK5"/>
<feature type="compositionally biased region" description="Basic and acidic residues" evidence="13">
    <location>
        <begin position="371"/>
        <end position="396"/>
    </location>
</feature>
<evidence type="ECO:0000256" key="10">
    <source>
        <dbReference type="ARBA" id="ARBA00023012"/>
    </source>
</evidence>
<dbReference type="PROSITE" id="PS50109">
    <property type="entry name" value="HIS_KIN"/>
    <property type="match status" value="1"/>
</dbReference>
<reference evidence="15 16" key="1">
    <citation type="submission" date="2018-03" db="EMBL/GenBank/DDBJ databases">
        <title>Genomic Encyclopedia of Archaeal and Bacterial Type Strains, Phase II (KMG-II): from individual species to whole genera.</title>
        <authorList>
            <person name="Goeker M."/>
        </authorList>
    </citation>
    <scope>NUCLEOTIDE SEQUENCE [LARGE SCALE GENOMIC DNA]</scope>
    <source>
        <strain evidence="15 16">ATCC BAA-1496</strain>
    </source>
</reference>
<feature type="domain" description="Histidine kinase" evidence="14">
    <location>
        <begin position="152"/>
        <end position="368"/>
    </location>
</feature>